<dbReference type="Pfam" id="PF07247">
    <property type="entry name" value="AATase"/>
    <property type="match status" value="1"/>
</dbReference>
<proteinExistence type="predicted"/>
<dbReference type="InterPro" id="IPR052058">
    <property type="entry name" value="Alcohol_O-acetyltransferase"/>
</dbReference>
<dbReference type="SUPFAM" id="SSF52777">
    <property type="entry name" value="CoA-dependent acyltransferases"/>
    <property type="match status" value="1"/>
</dbReference>
<dbReference type="InterPro" id="IPR010828">
    <property type="entry name" value="Atf2/Sli1-like"/>
</dbReference>
<evidence type="ECO:0000313" key="2">
    <source>
        <dbReference type="Proteomes" id="UP000738325"/>
    </source>
</evidence>
<sequence length="349" mass="39427">MALTEQLHEQVNFAVKHHSKDPVPVIIPSPKDKKTYPPMDLRTDCNPRLKTVLKEGLHGLLLPSWAKIALETKYWSGDVHAELATNTTQVDILRLTKEQTMSVVKAAKKQNITVQSMLFAASVFAVQSCFIFPCQLQGEKAYLAQKFSTPVTLRNLITNRISHTEQGNFVAVLHHIVTIKPESSFWQIAHAYRRSIAFSTKTKEGIQAMMERFGLLKYVSYKPRGLEWYLKSQIKKDQHGRSATIAVSNLGRGWDVCKIPLEEQAYVIEDAIFSHSAPTTGQTFSLTVATANNILTLTNTWQGSALHGRERGEWFTRETKRILLEASKTDRSDLLMKEAYDSREPSPSN</sequence>
<dbReference type="OrthoDB" id="2150604at2759"/>
<dbReference type="EMBL" id="JAAAIP010000280">
    <property type="protein sequence ID" value="KAG0320491.1"/>
    <property type="molecule type" value="Genomic_DNA"/>
</dbReference>
<dbReference type="PANTHER" id="PTHR28037">
    <property type="entry name" value="ALCOHOL O-ACETYLTRANSFERASE 1-RELATED"/>
    <property type="match status" value="1"/>
</dbReference>
<keyword evidence="2" id="KW-1185">Reference proteome</keyword>
<dbReference type="PANTHER" id="PTHR28037:SF1">
    <property type="entry name" value="ALCOHOL O-ACETYLTRANSFERASE 1-RELATED"/>
    <property type="match status" value="1"/>
</dbReference>
<comment type="caution">
    <text evidence="1">The sequence shown here is derived from an EMBL/GenBank/DDBJ whole genome shotgun (WGS) entry which is preliminary data.</text>
</comment>
<organism evidence="1 2">
    <name type="scientific">Dissophora globulifera</name>
    <dbReference type="NCBI Taxonomy" id="979702"/>
    <lineage>
        <taxon>Eukaryota</taxon>
        <taxon>Fungi</taxon>
        <taxon>Fungi incertae sedis</taxon>
        <taxon>Mucoromycota</taxon>
        <taxon>Mortierellomycotina</taxon>
        <taxon>Mortierellomycetes</taxon>
        <taxon>Mortierellales</taxon>
        <taxon>Mortierellaceae</taxon>
        <taxon>Dissophora</taxon>
    </lineage>
</organism>
<dbReference type="Proteomes" id="UP000738325">
    <property type="component" value="Unassembled WGS sequence"/>
</dbReference>
<name>A0A9P6RJN6_9FUNG</name>
<dbReference type="Gene3D" id="3.30.559.30">
    <property type="entry name" value="Nonribosomal peptide synthetase, condensation domain"/>
    <property type="match status" value="1"/>
</dbReference>
<accession>A0A9P6RJN6</accession>
<dbReference type="AlphaFoldDB" id="A0A9P6RJN6"/>
<protein>
    <submittedName>
        <fullName evidence="1">Uncharacterized protein</fullName>
    </submittedName>
</protein>
<evidence type="ECO:0000313" key="1">
    <source>
        <dbReference type="EMBL" id="KAG0320491.1"/>
    </source>
</evidence>
<gene>
    <name evidence="1" type="ORF">BGZ99_004488</name>
</gene>
<reference evidence="1" key="1">
    <citation type="journal article" date="2020" name="Fungal Divers.">
        <title>Resolving the Mortierellaceae phylogeny through synthesis of multi-gene phylogenetics and phylogenomics.</title>
        <authorList>
            <person name="Vandepol N."/>
            <person name="Liber J."/>
            <person name="Desiro A."/>
            <person name="Na H."/>
            <person name="Kennedy M."/>
            <person name="Barry K."/>
            <person name="Grigoriev I.V."/>
            <person name="Miller A.N."/>
            <person name="O'Donnell K."/>
            <person name="Stajich J.E."/>
            <person name="Bonito G."/>
        </authorList>
    </citation>
    <scope>NUCLEOTIDE SEQUENCE</scope>
    <source>
        <strain evidence="1">REB-010B</strain>
    </source>
</reference>